<keyword evidence="12" id="KW-1185">Reference proteome</keyword>
<evidence type="ECO:0000256" key="6">
    <source>
        <dbReference type="ARBA" id="ARBA00022989"/>
    </source>
</evidence>
<reference evidence="11 12" key="1">
    <citation type="submission" date="2019-06" db="EMBL/GenBank/DDBJ databases">
        <title>Discovery of a novel chromosome fission-fusion reversal in muntjac.</title>
        <authorList>
            <person name="Mudd A.B."/>
            <person name="Bredeson J.V."/>
            <person name="Baum R."/>
            <person name="Hockemeyer D."/>
            <person name="Rokhsar D.S."/>
        </authorList>
    </citation>
    <scope>NUCLEOTIDE SEQUENCE [LARGE SCALE GENOMIC DNA]</scope>
    <source>
        <strain evidence="11">UTSW_UCB_Mm</strain>
        <tissue evidence="11">Fibroblast cell line</tissue>
    </source>
</reference>
<dbReference type="InterPro" id="IPR009038">
    <property type="entry name" value="GOLD_dom"/>
</dbReference>
<evidence type="ECO:0000256" key="5">
    <source>
        <dbReference type="ARBA" id="ARBA00022824"/>
    </source>
</evidence>
<sequence length="149" mass="17301">MGLIFEVPEGGFLDIHVEIIGLDNKEIYKGGWESSGKYTFAAHMDGTHKFCFSNKDVYHDPKDSDRTRFGKEAHQNKLEERINELVVAMTAVKREPEYMEGGERRCRAINDNTNSRVVLWSFFEALVLVAMTLGQIYYLKRFFEVRRVV</sequence>
<evidence type="ECO:0000256" key="4">
    <source>
        <dbReference type="ARBA" id="ARBA00022729"/>
    </source>
</evidence>
<evidence type="ECO:0000256" key="7">
    <source>
        <dbReference type="ARBA" id="ARBA00023136"/>
    </source>
</evidence>
<dbReference type="InterPro" id="IPR015720">
    <property type="entry name" value="Emp24-like"/>
</dbReference>
<dbReference type="Pfam" id="PF01105">
    <property type="entry name" value="EMP24_GP25L"/>
    <property type="match status" value="1"/>
</dbReference>
<evidence type="ECO:0000259" key="10">
    <source>
        <dbReference type="PROSITE" id="PS50866"/>
    </source>
</evidence>
<evidence type="ECO:0000313" key="11">
    <source>
        <dbReference type="EMBL" id="KAB0348148.1"/>
    </source>
</evidence>
<organism evidence="11 12">
    <name type="scientific">Muntiacus muntjak</name>
    <name type="common">Barking deer</name>
    <name type="synonym">Indian muntjac</name>
    <dbReference type="NCBI Taxonomy" id="9888"/>
    <lineage>
        <taxon>Eukaryota</taxon>
        <taxon>Metazoa</taxon>
        <taxon>Chordata</taxon>
        <taxon>Craniata</taxon>
        <taxon>Vertebrata</taxon>
        <taxon>Euteleostomi</taxon>
        <taxon>Mammalia</taxon>
        <taxon>Eutheria</taxon>
        <taxon>Laurasiatheria</taxon>
        <taxon>Artiodactyla</taxon>
        <taxon>Ruminantia</taxon>
        <taxon>Pecora</taxon>
        <taxon>Cervidae</taxon>
        <taxon>Muntiacinae</taxon>
        <taxon>Muntiacus</taxon>
    </lineage>
</organism>
<evidence type="ECO:0000313" key="12">
    <source>
        <dbReference type="Proteomes" id="UP000326458"/>
    </source>
</evidence>
<dbReference type="PANTHER" id="PTHR22811">
    <property type="entry name" value="TRANSMEMBRANE EMP24 DOMAIN-CONTAINING PROTEIN"/>
    <property type="match status" value="1"/>
</dbReference>
<dbReference type="SMART" id="SM01190">
    <property type="entry name" value="EMP24_GP25L"/>
    <property type="match status" value="1"/>
</dbReference>
<evidence type="ECO:0000256" key="9">
    <source>
        <dbReference type="SAM" id="Phobius"/>
    </source>
</evidence>
<keyword evidence="5" id="KW-0256">Endoplasmic reticulum</keyword>
<comment type="similarity">
    <text evidence="2 8">Belongs to the EMP24/GP25L family.</text>
</comment>
<dbReference type="Proteomes" id="UP000326458">
    <property type="component" value="Unassembled WGS sequence"/>
</dbReference>
<evidence type="ECO:0000256" key="1">
    <source>
        <dbReference type="ARBA" id="ARBA00004115"/>
    </source>
</evidence>
<comment type="caution">
    <text evidence="11">The sequence shown here is derived from an EMBL/GenBank/DDBJ whole genome shotgun (WGS) entry which is preliminary data.</text>
</comment>
<evidence type="ECO:0000256" key="8">
    <source>
        <dbReference type="RuleBase" id="RU003827"/>
    </source>
</evidence>
<feature type="transmembrane region" description="Helical" evidence="9">
    <location>
        <begin position="117"/>
        <end position="139"/>
    </location>
</feature>
<keyword evidence="6 9" id="KW-1133">Transmembrane helix</keyword>
<evidence type="ECO:0000256" key="3">
    <source>
        <dbReference type="ARBA" id="ARBA00022692"/>
    </source>
</evidence>
<dbReference type="EMBL" id="VCEA01000002">
    <property type="protein sequence ID" value="KAB0348148.1"/>
    <property type="molecule type" value="Genomic_DNA"/>
</dbReference>
<protein>
    <recommendedName>
        <fullName evidence="10">GOLD domain-containing protein</fullName>
    </recommendedName>
</protein>
<gene>
    <name evidence="11" type="ORF">FD754_013005</name>
</gene>
<comment type="subcellular location">
    <subcellularLocation>
        <location evidence="1">Endoplasmic reticulum membrane</location>
        <topology evidence="1">Single-pass type I membrane protein</topology>
    </subcellularLocation>
    <subcellularLocation>
        <location evidence="8">Membrane</location>
        <topology evidence="8">Single-pass type I membrane protein</topology>
    </subcellularLocation>
</comment>
<proteinExistence type="inferred from homology"/>
<accession>A0A5N3VGC8</accession>
<keyword evidence="7 9" id="KW-0472">Membrane</keyword>
<dbReference type="AlphaFoldDB" id="A0A5N3VGC8"/>
<dbReference type="GO" id="GO:0005789">
    <property type="term" value="C:endoplasmic reticulum membrane"/>
    <property type="evidence" value="ECO:0007669"/>
    <property type="project" value="UniProtKB-SubCell"/>
</dbReference>
<evidence type="ECO:0000256" key="2">
    <source>
        <dbReference type="ARBA" id="ARBA00007104"/>
    </source>
</evidence>
<keyword evidence="3 8" id="KW-0812">Transmembrane</keyword>
<dbReference type="PROSITE" id="PS50866">
    <property type="entry name" value="GOLD"/>
    <property type="match status" value="1"/>
</dbReference>
<feature type="domain" description="GOLD" evidence="10">
    <location>
        <begin position="1"/>
        <end position="84"/>
    </location>
</feature>
<keyword evidence="4" id="KW-0732">Signal</keyword>
<name>A0A5N3VGC8_MUNMU</name>